<protein>
    <submittedName>
        <fullName evidence="2 4">Uncharacterized protein</fullName>
    </submittedName>
</protein>
<dbReference type="RefSeq" id="XP_033569887.1">
    <property type="nucleotide sequence ID" value="XM_033713024.1"/>
</dbReference>
<keyword evidence="3" id="KW-1185">Reference proteome</keyword>
<evidence type="ECO:0000313" key="2">
    <source>
        <dbReference type="EMBL" id="KAF2802923.1"/>
    </source>
</evidence>
<evidence type="ECO:0000256" key="1">
    <source>
        <dbReference type="SAM" id="MobiDB-lite"/>
    </source>
</evidence>
<organism evidence="2">
    <name type="scientific">Mytilinidion resinicola</name>
    <dbReference type="NCBI Taxonomy" id="574789"/>
    <lineage>
        <taxon>Eukaryota</taxon>
        <taxon>Fungi</taxon>
        <taxon>Dikarya</taxon>
        <taxon>Ascomycota</taxon>
        <taxon>Pezizomycotina</taxon>
        <taxon>Dothideomycetes</taxon>
        <taxon>Pleosporomycetidae</taxon>
        <taxon>Mytilinidiales</taxon>
        <taxon>Mytilinidiaceae</taxon>
        <taxon>Mytilinidion</taxon>
    </lineage>
</organism>
<reference evidence="4" key="3">
    <citation type="submission" date="2025-04" db="UniProtKB">
        <authorList>
            <consortium name="RefSeq"/>
        </authorList>
    </citation>
    <scope>IDENTIFICATION</scope>
    <source>
        <strain evidence="4">CBS 304.34</strain>
    </source>
</reference>
<dbReference type="AlphaFoldDB" id="A0A6A6Y321"/>
<gene>
    <name evidence="2 4" type="ORF">BDZ99DRAFT_177398</name>
</gene>
<evidence type="ECO:0000313" key="4">
    <source>
        <dbReference type="RefSeq" id="XP_033569887.1"/>
    </source>
</evidence>
<name>A0A6A6Y321_9PEZI</name>
<dbReference type="EMBL" id="MU003720">
    <property type="protein sequence ID" value="KAF2802923.1"/>
    <property type="molecule type" value="Genomic_DNA"/>
</dbReference>
<accession>A0A6A6Y321</accession>
<dbReference type="Proteomes" id="UP000504636">
    <property type="component" value="Unplaced"/>
</dbReference>
<evidence type="ECO:0000313" key="3">
    <source>
        <dbReference type="Proteomes" id="UP000504636"/>
    </source>
</evidence>
<reference evidence="2 4" key="1">
    <citation type="journal article" date="2020" name="Stud. Mycol.">
        <title>101 Dothideomycetes genomes: a test case for predicting lifestyles and emergence of pathogens.</title>
        <authorList>
            <person name="Haridas S."/>
            <person name="Albert R."/>
            <person name="Binder M."/>
            <person name="Bloem J."/>
            <person name="Labutti K."/>
            <person name="Salamov A."/>
            <person name="Andreopoulos B."/>
            <person name="Baker S."/>
            <person name="Barry K."/>
            <person name="Bills G."/>
            <person name="Bluhm B."/>
            <person name="Cannon C."/>
            <person name="Castanera R."/>
            <person name="Culley D."/>
            <person name="Daum C."/>
            <person name="Ezra D."/>
            <person name="Gonzalez J."/>
            <person name="Henrissat B."/>
            <person name="Kuo A."/>
            <person name="Liang C."/>
            <person name="Lipzen A."/>
            <person name="Lutzoni F."/>
            <person name="Magnuson J."/>
            <person name="Mondo S."/>
            <person name="Nolan M."/>
            <person name="Ohm R."/>
            <person name="Pangilinan J."/>
            <person name="Park H.-J."/>
            <person name="Ramirez L."/>
            <person name="Alfaro M."/>
            <person name="Sun H."/>
            <person name="Tritt A."/>
            <person name="Yoshinaga Y."/>
            <person name="Zwiers L.-H."/>
            <person name="Turgeon B."/>
            <person name="Goodwin S."/>
            <person name="Spatafora J."/>
            <person name="Crous P."/>
            <person name="Grigoriev I."/>
        </authorList>
    </citation>
    <scope>NUCLEOTIDE SEQUENCE</scope>
    <source>
        <strain evidence="2 4">CBS 304.34</strain>
    </source>
</reference>
<feature type="region of interest" description="Disordered" evidence="1">
    <location>
        <begin position="60"/>
        <end position="86"/>
    </location>
</feature>
<sequence length="118" mass="13492">MMAANTFTKCMLMESVSLNIEKHMLHRGIPNVLHLCIGVQDGPKRSYAWNQARSWTRRVRRKGEPEEAGNAGDAGHWVQPRPTSHLNPFDNHHLPSGYLPSMPVGWYRELKVVMEANF</sequence>
<reference evidence="4" key="2">
    <citation type="submission" date="2020-04" db="EMBL/GenBank/DDBJ databases">
        <authorList>
            <consortium name="NCBI Genome Project"/>
        </authorList>
    </citation>
    <scope>NUCLEOTIDE SEQUENCE</scope>
    <source>
        <strain evidence="4">CBS 304.34</strain>
    </source>
</reference>
<dbReference type="GeneID" id="54453917"/>
<proteinExistence type="predicted"/>